<reference evidence="3" key="1">
    <citation type="submission" date="2016-11" db="UniProtKB">
        <authorList>
            <consortium name="WormBaseParasite"/>
        </authorList>
    </citation>
    <scope>IDENTIFICATION</scope>
</reference>
<dbReference type="Pfam" id="PF02373">
    <property type="entry name" value="JmjC"/>
    <property type="match status" value="1"/>
</dbReference>
<dbReference type="PROSITE" id="PS51184">
    <property type="entry name" value="JMJC"/>
    <property type="match status" value="1"/>
</dbReference>
<dbReference type="Proteomes" id="UP000095283">
    <property type="component" value="Unplaced"/>
</dbReference>
<feature type="domain" description="JmjC" evidence="1">
    <location>
        <begin position="9"/>
        <end position="205"/>
    </location>
</feature>
<dbReference type="GO" id="GO:0051864">
    <property type="term" value="F:histone H3K36 demethylase activity"/>
    <property type="evidence" value="ECO:0007669"/>
    <property type="project" value="TreeGrafter"/>
</dbReference>
<dbReference type="SMART" id="SM00558">
    <property type="entry name" value="JmjC"/>
    <property type="match status" value="1"/>
</dbReference>
<dbReference type="GO" id="GO:0010468">
    <property type="term" value="P:regulation of gene expression"/>
    <property type="evidence" value="ECO:0007669"/>
    <property type="project" value="TreeGrafter"/>
</dbReference>
<protein>
    <submittedName>
        <fullName evidence="3">JmjC domain-containing protein</fullName>
    </submittedName>
</protein>
<keyword evidence="2" id="KW-1185">Reference proteome</keyword>
<organism evidence="2 3">
    <name type="scientific">Heterorhabditis bacteriophora</name>
    <name type="common">Entomopathogenic nematode worm</name>
    <dbReference type="NCBI Taxonomy" id="37862"/>
    <lineage>
        <taxon>Eukaryota</taxon>
        <taxon>Metazoa</taxon>
        <taxon>Ecdysozoa</taxon>
        <taxon>Nematoda</taxon>
        <taxon>Chromadorea</taxon>
        <taxon>Rhabditida</taxon>
        <taxon>Rhabditina</taxon>
        <taxon>Rhabditomorpha</taxon>
        <taxon>Strongyloidea</taxon>
        <taxon>Heterorhabditidae</taxon>
        <taxon>Heterorhabditis</taxon>
    </lineage>
</organism>
<dbReference type="InterPro" id="IPR003347">
    <property type="entry name" value="JmjC_dom"/>
</dbReference>
<dbReference type="Gene3D" id="2.60.120.650">
    <property type="entry name" value="Cupin"/>
    <property type="match status" value="2"/>
</dbReference>
<name>A0A1I7XQL4_HETBA</name>
<dbReference type="PANTHER" id="PTHR10694">
    <property type="entry name" value="LYSINE-SPECIFIC DEMETHYLASE"/>
    <property type="match status" value="1"/>
</dbReference>
<dbReference type="GO" id="GO:0005634">
    <property type="term" value="C:nucleus"/>
    <property type="evidence" value="ECO:0007669"/>
    <property type="project" value="TreeGrafter"/>
</dbReference>
<proteinExistence type="predicted"/>
<evidence type="ECO:0000313" key="3">
    <source>
        <dbReference type="WBParaSite" id="Hba_19629"/>
    </source>
</evidence>
<dbReference type="WBParaSite" id="Hba_19629">
    <property type="protein sequence ID" value="Hba_19629"/>
    <property type="gene ID" value="Hba_19629"/>
</dbReference>
<dbReference type="SUPFAM" id="SSF51197">
    <property type="entry name" value="Clavaminate synthase-like"/>
    <property type="match status" value="1"/>
</dbReference>
<dbReference type="AlphaFoldDB" id="A0A1I7XQL4"/>
<accession>A0A1I7XQL4</accession>
<dbReference type="GO" id="GO:0000785">
    <property type="term" value="C:chromatin"/>
    <property type="evidence" value="ECO:0007669"/>
    <property type="project" value="TreeGrafter"/>
</dbReference>
<dbReference type="GO" id="GO:0032454">
    <property type="term" value="F:histone H3K9 demethylase activity"/>
    <property type="evidence" value="ECO:0007669"/>
    <property type="project" value="TreeGrafter"/>
</dbReference>
<dbReference type="PANTHER" id="PTHR10694:SF129">
    <property type="entry name" value="LYSINE-SPECIFIC DEMETHYLASE 4B-RELATED"/>
    <property type="match status" value="1"/>
</dbReference>
<sequence length="205" mass="24237">MIFNVHNTLREFFKNIMFRTPVYGADTEGTLYDNDVNEFNMSRLGTILDETKGEGGKIIKGVNSVYMYFGMYGSTFAWHCEDMELYSINYLHYGAPKYWFAIPPEAAPRFERFMSHHFTVQQRNCKGYHMGFNLGFNIAESTNFATNRWIDYGKNAVLCKCRPDMVEIDMTPFMRKYRPDEFDYWYSYWYLPKLNARVAQNIKGC</sequence>
<evidence type="ECO:0000313" key="2">
    <source>
        <dbReference type="Proteomes" id="UP000095283"/>
    </source>
</evidence>
<evidence type="ECO:0000259" key="1">
    <source>
        <dbReference type="PROSITE" id="PS51184"/>
    </source>
</evidence>